<dbReference type="Pfam" id="PF26109">
    <property type="entry name" value="WHD_BrxR"/>
    <property type="match status" value="1"/>
</dbReference>
<proteinExistence type="predicted"/>
<feature type="domain" description="DNA-binding transcriptional repressor CapW winged helix-turn-helix" evidence="3">
    <location>
        <begin position="9"/>
        <end position="91"/>
    </location>
</feature>
<dbReference type="PROSITE" id="PS52050">
    <property type="entry name" value="WYL"/>
    <property type="match status" value="1"/>
</dbReference>
<dbReference type="EMBL" id="JABCKY010000001">
    <property type="protein sequence ID" value="NMT63481.1"/>
    <property type="molecule type" value="Genomic_DNA"/>
</dbReference>
<name>A0A7Y0RC32_9GAMM</name>
<comment type="caution">
    <text evidence="4">The sequence shown here is derived from an EMBL/GenBank/DDBJ whole genome shotgun (WGS) entry which is preliminary data.</text>
</comment>
<keyword evidence="5" id="KW-1185">Reference proteome</keyword>
<dbReference type="PIRSF" id="PIRSF015558">
    <property type="entry name" value="Txn_reg_DeoR_prd"/>
    <property type="match status" value="1"/>
</dbReference>
<dbReference type="InterPro" id="IPR059019">
    <property type="entry name" value="WHD_CapW"/>
</dbReference>
<dbReference type="AlphaFoldDB" id="A0A7Y0RC32"/>
<dbReference type="RefSeq" id="WP_135955899.1">
    <property type="nucleotide sequence ID" value="NZ_JABCKY010000001.1"/>
</dbReference>
<gene>
    <name evidence="4" type="ORF">HIU99_07690</name>
</gene>
<dbReference type="InterPro" id="IPR059020">
    <property type="entry name" value="CapW_CTD"/>
</dbReference>
<evidence type="ECO:0000259" key="1">
    <source>
        <dbReference type="Pfam" id="PF13280"/>
    </source>
</evidence>
<evidence type="ECO:0000259" key="2">
    <source>
        <dbReference type="Pfam" id="PF26107"/>
    </source>
</evidence>
<reference evidence="4 5" key="1">
    <citation type="submission" date="2020-04" db="EMBL/GenBank/DDBJ databases">
        <title>Marinobacter oceani sp. nov., isolated from marine solar saltern.</title>
        <authorList>
            <person name="Chen X.-Y."/>
        </authorList>
    </citation>
    <scope>NUCLEOTIDE SEQUENCE [LARGE SCALE GENOMIC DNA]</scope>
    <source>
        <strain evidence="4 5">W62</strain>
    </source>
</reference>
<dbReference type="Pfam" id="PF13280">
    <property type="entry name" value="WYL"/>
    <property type="match status" value="1"/>
</dbReference>
<organism evidence="4 5">
    <name type="scientific">Marinobacter orientalis</name>
    <dbReference type="NCBI Taxonomy" id="1928859"/>
    <lineage>
        <taxon>Bacteria</taxon>
        <taxon>Pseudomonadati</taxon>
        <taxon>Pseudomonadota</taxon>
        <taxon>Gammaproteobacteria</taxon>
        <taxon>Pseudomonadales</taxon>
        <taxon>Marinobacteraceae</taxon>
        <taxon>Marinobacter</taxon>
    </lineage>
</organism>
<sequence length="295" mass="33624">MTAKDITWDRQNQFHLLEVVAQWEGRVTTEHLQRAFGINSRTTASHILKDYLKDVPGNLKHSVSYRGYVPNADFRPRYSRGELGEYLSLMTRHNTLNPSFAGLKDLPAPTESLSLPHRAVSTDVVRQVVQATQARSRLEVVYRSLSTPEGEDRIIAPHTLVYSGLRWHVRAWCEKHRNFRDFVLTRMNPGAELIGEALTDADPSQDYNWQNHIVLRLAPNSGLTAAQQRMVALDYGMGNDHELKVPVRCALAHYLMQSLNIFWSSEKCEPREQPLVVINREEVEPFVFGGSAPRP</sequence>
<dbReference type="PANTHER" id="PTHR34580:SF3">
    <property type="entry name" value="PROTEIN PAFB"/>
    <property type="match status" value="1"/>
</dbReference>
<accession>A0A7Y0RC32</accession>
<evidence type="ECO:0000313" key="5">
    <source>
        <dbReference type="Proteomes" id="UP000567186"/>
    </source>
</evidence>
<evidence type="ECO:0000313" key="4">
    <source>
        <dbReference type="EMBL" id="NMT63481.1"/>
    </source>
</evidence>
<feature type="domain" description="DNA-binding transcriptional repressor CapW C-terminal dimerisation" evidence="2">
    <location>
        <begin position="213"/>
        <end position="283"/>
    </location>
</feature>
<protein>
    <submittedName>
        <fullName evidence="4">WYL domain-containing protein</fullName>
    </submittedName>
</protein>
<dbReference type="PANTHER" id="PTHR34580">
    <property type="match status" value="1"/>
</dbReference>
<dbReference type="Proteomes" id="UP000567186">
    <property type="component" value="Unassembled WGS sequence"/>
</dbReference>
<dbReference type="InterPro" id="IPR051534">
    <property type="entry name" value="CBASS_pafABC_assoc_protein"/>
</dbReference>
<dbReference type="InterPro" id="IPR026881">
    <property type="entry name" value="WYL_dom"/>
</dbReference>
<evidence type="ECO:0000259" key="3">
    <source>
        <dbReference type="Pfam" id="PF26109"/>
    </source>
</evidence>
<dbReference type="Pfam" id="PF26107">
    <property type="entry name" value="BrxR_CTD"/>
    <property type="match status" value="1"/>
</dbReference>
<feature type="domain" description="WYL" evidence="1">
    <location>
        <begin position="124"/>
        <end position="187"/>
    </location>
</feature>
<dbReference type="OrthoDB" id="9807255at2"/>
<dbReference type="InterPro" id="IPR016634">
    <property type="entry name" value="CapW-like"/>
</dbReference>